<dbReference type="Pfam" id="PF00104">
    <property type="entry name" value="Hormone_recep"/>
    <property type="match status" value="1"/>
</dbReference>
<keyword evidence="8 11" id="KW-0804">Transcription</keyword>
<evidence type="ECO:0000256" key="11">
    <source>
        <dbReference type="RuleBase" id="RU004334"/>
    </source>
</evidence>
<evidence type="ECO:0000259" key="13">
    <source>
        <dbReference type="PROSITE" id="PS51843"/>
    </source>
</evidence>
<dbReference type="InterPro" id="IPR035500">
    <property type="entry name" value="NHR-like_dom_sf"/>
</dbReference>
<comment type="subcellular location">
    <subcellularLocation>
        <location evidence="1 11">Nucleus</location>
    </subcellularLocation>
</comment>
<dbReference type="SUPFAM" id="SSF48508">
    <property type="entry name" value="Nuclear receptor ligand-binding domain"/>
    <property type="match status" value="1"/>
</dbReference>
<dbReference type="eggNOG" id="KOG3575">
    <property type="taxonomic scope" value="Eukaryota"/>
</dbReference>
<name>A0A1I7SKY8_BURXY</name>
<protein>
    <submittedName>
        <fullName evidence="15">Nuclear receptor</fullName>
    </submittedName>
</protein>
<dbReference type="GO" id="GO:0000978">
    <property type="term" value="F:RNA polymerase II cis-regulatory region sequence-specific DNA binding"/>
    <property type="evidence" value="ECO:0007669"/>
    <property type="project" value="InterPro"/>
</dbReference>
<evidence type="ECO:0000256" key="1">
    <source>
        <dbReference type="ARBA" id="ARBA00004123"/>
    </source>
</evidence>
<evidence type="ECO:0000256" key="2">
    <source>
        <dbReference type="ARBA" id="ARBA00005993"/>
    </source>
</evidence>
<dbReference type="InterPro" id="IPR049636">
    <property type="entry name" value="HNF4-like_DBD"/>
</dbReference>
<dbReference type="Pfam" id="PF00105">
    <property type="entry name" value="zf-C4"/>
    <property type="match status" value="1"/>
</dbReference>
<dbReference type="PRINTS" id="PR00047">
    <property type="entry name" value="STROIDFINGER"/>
</dbReference>
<evidence type="ECO:0000256" key="10">
    <source>
        <dbReference type="ARBA" id="ARBA00023242"/>
    </source>
</evidence>
<dbReference type="GO" id="GO:0008270">
    <property type="term" value="F:zinc ion binding"/>
    <property type="evidence" value="ECO:0007669"/>
    <property type="project" value="UniProtKB-KW"/>
</dbReference>
<dbReference type="PROSITE" id="PS51843">
    <property type="entry name" value="NR_LBD"/>
    <property type="match status" value="1"/>
</dbReference>
<dbReference type="PANTHER" id="PTHR46587">
    <property type="entry name" value="NUCLEAR HORMONE RECEPTOR FAMILY"/>
    <property type="match status" value="1"/>
</dbReference>
<evidence type="ECO:0000313" key="15">
    <source>
        <dbReference type="WBParaSite" id="BXY_1372000.1"/>
    </source>
</evidence>
<evidence type="ECO:0000259" key="12">
    <source>
        <dbReference type="PROSITE" id="PS51030"/>
    </source>
</evidence>
<keyword evidence="4 11" id="KW-0863">Zinc-finger</keyword>
<evidence type="ECO:0000313" key="14">
    <source>
        <dbReference type="Proteomes" id="UP000095284"/>
    </source>
</evidence>
<dbReference type="InterPro" id="IPR001723">
    <property type="entry name" value="Nuclear_hrmn_rcpt"/>
</dbReference>
<organism evidence="14 15">
    <name type="scientific">Bursaphelenchus xylophilus</name>
    <name type="common">Pinewood nematode worm</name>
    <name type="synonym">Aphelenchoides xylophilus</name>
    <dbReference type="NCBI Taxonomy" id="6326"/>
    <lineage>
        <taxon>Eukaryota</taxon>
        <taxon>Metazoa</taxon>
        <taxon>Ecdysozoa</taxon>
        <taxon>Nematoda</taxon>
        <taxon>Chromadorea</taxon>
        <taxon>Rhabditida</taxon>
        <taxon>Tylenchina</taxon>
        <taxon>Tylenchomorpha</taxon>
        <taxon>Aphelenchoidea</taxon>
        <taxon>Aphelenchoididae</taxon>
        <taxon>Bursaphelenchus</taxon>
    </lineage>
</organism>
<dbReference type="CDD" id="cd06960">
    <property type="entry name" value="NR_DBD_HNF4A"/>
    <property type="match status" value="1"/>
</dbReference>
<keyword evidence="9 11" id="KW-0675">Receptor</keyword>
<evidence type="ECO:0000256" key="9">
    <source>
        <dbReference type="ARBA" id="ARBA00023170"/>
    </source>
</evidence>
<evidence type="ECO:0000256" key="5">
    <source>
        <dbReference type="ARBA" id="ARBA00022833"/>
    </source>
</evidence>
<dbReference type="AlphaFoldDB" id="A0A1I7SKY8"/>
<sequence>MPKNCLALVVCVMDHRRKSCIVIFGKSGAIFERQMLASTSQAYVPLSAKIDRCAVCEDAATGVHYNVMSCFGCKTFFRRAIVNSRRYYCEKENTCDVTQRSGRQGCKSCRLQKCFDVGMNLKCLKPRRDRNYSNSNGSVIKVIKVSNSATVKSRRQSDNPNTTTSAGNEHYSQKLLKLINDLTRTDQTLRRKKIGWLAALEEGKKLNKEISQYPYPVTPPTDIRIVEKADMATVTSSELYCLLEWAKSLPFFCKLQAHIQAAVLRRFAVYQVIIEQGEVTAKSGYNDLWVLPNGTVLPKDVNNLPLSSKAQISEGRAWRQDKLYRQMTEICLDEVAMPMRRLSLIPEELVTLKIIMFCQCGLRVPQKTPDDVTIFRSSIDEIIKALFEFYKQSNLEMYEERFGNILLLISGIVAAATPTLESFRIQSLFDFVSFDNIANLLLFQKTEDRG</sequence>
<keyword evidence="10 11" id="KW-0539">Nucleus</keyword>
<feature type="domain" description="Nuclear receptor" evidence="12">
    <location>
        <begin position="50"/>
        <end position="126"/>
    </location>
</feature>
<keyword evidence="6 11" id="KW-0805">Transcription regulation</keyword>
<dbReference type="PROSITE" id="PS51030">
    <property type="entry name" value="NUCLEAR_REC_DBD_2"/>
    <property type="match status" value="1"/>
</dbReference>
<dbReference type="PROSITE" id="PS00031">
    <property type="entry name" value="NUCLEAR_REC_DBD_1"/>
    <property type="match status" value="1"/>
</dbReference>
<evidence type="ECO:0000256" key="3">
    <source>
        <dbReference type="ARBA" id="ARBA00022723"/>
    </source>
</evidence>
<comment type="similarity">
    <text evidence="2 11">Belongs to the nuclear hormone receptor family.</text>
</comment>
<dbReference type="Gene3D" id="1.10.565.10">
    <property type="entry name" value="Retinoid X Receptor"/>
    <property type="match status" value="1"/>
</dbReference>
<dbReference type="GO" id="GO:0005634">
    <property type="term" value="C:nucleus"/>
    <property type="evidence" value="ECO:0007669"/>
    <property type="project" value="UniProtKB-SubCell"/>
</dbReference>
<dbReference type="SMART" id="SM00399">
    <property type="entry name" value="ZnF_C4"/>
    <property type="match status" value="1"/>
</dbReference>
<keyword evidence="7 11" id="KW-0238">DNA-binding</keyword>
<evidence type="ECO:0000256" key="6">
    <source>
        <dbReference type="ARBA" id="ARBA00023015"/>
    </source>
</evidence>
<dbReference type="GO" id="GO:0003700">
    <property type="term" value="F:DNA-binding transcription factor activity"/>
    <property type="evidence" value="ECO:0007669"/>
    <property type="project" value="InterPro"/>
</dbReference>
<dbReference type="SMART" id="SM00430">
    <property type="entry name" value="HOLI"/>
    <property type="match status" value="1"/>
</dbReference>
<dbReference type="PANTHER" id="PTHR46587:SF7">
    <property type="entry name" value="NUCLEAR HORMONE RECEPTOR FAMILY MEMBER NHR-19"/>
    <property type="match status" value="1"/>
</dbReference>
<dbReference type="FunFam" id="3.30.50.10:FF:000030">
    <property type="entry name" value="Nuclear Hormone Receptor family"/>
    <property type="match status" value="1"/>
</dbReference>
<dbReference type="InterPro" id="IPR000536">
    <property type="entry name" value="Nucl_hrmn_rcpt_lig-bd"/>
</dbReference>
<proteinExistence type="inferred from homology"/>
<keyword evidence="3 11" id="KW-0479">Metal-binding</keyword>
<dbReference type="Proteomes" id="UP000095284">
    <property type="component" value="Unplaced"/>
</dbReference>
<dbReference type="InterPro" id="IPR013088">
    <property type="entry name" value="Znf_NHR/GATA"/>
</dbReference>
<keyword evidence="5 11" id="KW-0862">Zinc</keyword>
<dbReference type="PRINTS" id="PR00398">
    <property type="entry name" value="STRDHORMONER"/>
</dbReference>
<evidence type="ECO:0000256" key="8">
    <source>
        <dbReference type="ARBA" id="ARBA00023163"/>
    </source>
</evidence>
<feature type="domain" description="NR LBD" evidence="13">
    <location>
        <begin position="202"/>
        <end position="445"/>
    </location>
</feature>
<evidence type="ECO:0000256" key="7">
    <source>
        <dbReference type="ARBA" id="ARBA00023125"/>
    </source>
</evidence>
<accession>A0A1I7SKY8</accession>
<evidence type="ECO:0000256" key="4">
    <source>
        <dbReference type="ARBA" id="ARBA00022771"/>
    </source>
</evidence>
<dbReference type="InterPro" id="IPR001628">
    <property type="entry name" value="Znf_hrmn_rcpt"/>
</dbReference>
<dbReference type="Gene3D" id="3.30.50.10">
    <property type="entry name" value="Erythroid Transcription Factor GATA-1, subunit A"/>
    <property type="match status" value="1"/>
</dbReference>
<dbReference type="WBParaSite" id="BXY_1372000.1">
    <property type="protein sequence ID" value="BXY_1372000.1"/>
    <property type="gene ID" value="BXY_1372000"/>
</dbReference>
<reference evidence="15" key="1">
    <citation type="submission" date="2016-11" db="UniProtKB">
        <authorList>
            <consortium name="WormBaseParasite"/>
        </authorList>
    </citation>
    <scope>IDENTIFICATION</scope>
</reference>
<dbReference type="SUPFAM" id="SSF57716">
    <property type="entry name" value="Glucocorticoid receptor-like (DNA-binding domain)"/>
    <property type="match status" value="1"/>
</dbReference>